<dbReference type="Proteomes" id="UP000494165">
    <property type="component" value="Unassembled WGS sequence"/>
</dbReference>
<dbReference type="AlphaFoldDB" id="A0A8S1D6I5"/>
<protein>
    <submittedName>
        <fullName evidence="1">Uncharacterized protein</fullName>
    </submittedName>
</protein>
<keyword evidence="2" id="KW-1185">Reference proteome</keyword>
<name>A0A8S1D6I5_9INSE</name>
<gene>
    <name evidence="1" type="ORF">CLODIP_2_CD15683</name>
</gene>
<proteinExistence type="predicted"/>
<dbReference type="EMBL" id="CADEPI010000123">
    <property type="protein sequence ID" value="CAB3376029.1"/>
    <property type="molecule type" value="Genomic_DNA"/>
</dbReference>
<evidence type="ECO:0000313" key="1">
    <source>
        <dbReference type="EMBL" id="CAB3376029.1"/>
    </source>
</evidence>
<accession>A0A8S1D6I5</accession>
<sequence length="251" mass="28709">MSGLRDLSIGPNFEGGRGHLMTKNCTSLDRSVEDMKIVMVPAFQLWLANMPRVIDLTALMSFCPRNHKYHFFKEALTEISKFVPQVEEPVVGRDTTDSVSESGKTGARRRFLLWPNGAHYTRHPIKRARTEIVSIDPISIGSYAARAKPRETDARFHLFTRVDFDFVREMTRLIKRAVASLPELAKIMYDLDVHNCGYSLLAKSLRDGRLTNEEIPDITEFFEGVQLQNIPENDTEQFVDDELISILDKYV</sequence>
<reference evidence="1 2" key="1">
    <citation type="submission" date="2020-04" db="EMBL/GenBank/DDBJ databases">
        <authorList>
            <person name="Alioto T."/>
            <person name="Alioto T."/>
            <person name="Gomez Garrido J."/>
        </authorList>
    </citation>
    <scope>NUCLEOTIDE SEQUENCE [LARGE SCALE GENOMIC DNA]</scope>
</reference>
<comment type="caution">
    <text evidence="1">The sequence shown here is derived from an EMBL/GenBank/DDBJ whole genome shotgun (WGS) entry which is preliminary data.</text>
</comment>
<organism evidence="1 2">
    <name type="scientific">Cloeon dipterum</name>
    <dbReference type="NCBI Taxonomy" id="197152"/>
    <lineage>
        <taxon>Eukaryota</taxon>
        <taxon>Metazoa</taxon>
        <taxon>Ecdysozoa</taxon>
        <taxon>Arthropoda</taxon>
        <taxon>Hexapoda</taxon>
        <taxon>Insecta</taxon>
        <taxon>Pterygota</taxon>
        <taxon>Palaeoptera</taxon>
        <taxon>Ephemeroptera</taxon>
        <taxon>Pisciforma</taxon>
        <taxon>Baetidae</taxon>
        <taxon>Cloeon</taxon>
    </lineage>
</organism>
<evidence type="ECO:0000313" key="2">
    <source>
        <dbReference type="Proteomes" id="UP000494165"/>
    </source>
</evidence>